<dbReference type="InterPro" id="IPR013324">
    <property type="entry name" value="RNA_pol_sigma_r3/r4-like"/>
</dbReference>
<dbReference type="PANTHER" id="PTHR43133">
    <property type="entry name" value="RNA POLYMERASE ECF-TYPE SIGMA FACTO"/>
    <property type="match status" value="1"/>
</dbReference>
<evidence type="ECO:0000256" key="3">
    <source>
        <dbReference type="ARBA" id="ARBA00023082"/>
    </source>
</evidence>
<protein>
    <recommendedName>
        <fullName evidence="6">RNA polymerase sigma factor</fullName>
    </recommendedName>
</protein>
<reference evidence="9" key="1">
    <citation type="submission" date="2013-07" db="EMBL/GenBank/DDBJ databases">
        <authorList>
            <person name="McIlroy S."/>
        </authorList>
    </citation>
    <scope>NUCLEOTIDE SEQUENCE [LARGE SCALE GENOMIC DNA]</scope>
    <source>
        <strain evidence="9">Run_A_D11</strain>
    </source>
</reference>
<dbReference type="NCBIfam" id="TIGR02937">
    <property type="entry name" value="sigma70-ECF"/>
    <property type="match status" value="1"/>
</dbReference>
<dbReference type="InterPro" id="IPR013249">
    <property type="entry name" value="RNA_pol_sigma70_r4_t2"/>
</dbReference>
<keyword evidence="2 6" id="KW-0805">Transcription regulation</keyword>
<dbReference type="AlphaFoldDB" id="W6MBG2"/>
<dbReference type="STRING" id="1400863.BN873_490084"/>
<sequence length="201" mass="22949">MTPDGNKNTDLGLLTDEVLELAEFSRARRFKTVVLPHLSAAYRLARWLVRDESDAQDLVQEACVSAFTSIAGFEGENGKAWLLTIVRHACYRWLKRRQRGPVTEEFDETMHSLEEDGSSVHQPNEDPVAWLLREESQQRVCQALERLPIEFKEVIVLRELEGYSYREIADIVAIPTGTVMSRLARGRALLWKYLADQSGES</sequence>
<dbReference type="GO" id="GO:0006352">
    <property type="term" value="P:DNA-templated transcription initiation"/>
    <property type="evidence" value="ECO:0007669"/>
    <property type="project" value="InterPro"/>
</dbReference>
<dbReference type="InterPro" id="IPR007627">
    <property type="entry name" value="RNA_pol_sigma70_r2"/>
</dbReference>
<feature type="domain" description="RNA polymerase sigma-70 region 2" evidence="7">
    <location>
        <begin position="36"/>
        <end position="99"/>
    </location>
</feature>
<dbReference type="Gene3D" id="1.10.10.10">
    <property type="entry name" value="Winged helix-like DNA-binding domain superfamily/Winged helix DNA-binding domain"/>
    <property type="match status" value="1"/>
</dbReference>
<comment type="similarity">
    <text evidence="1 6">Belongs to the sigma-70 factor family. ECF subfamily.</text>
</comment>
<dbReference type="GO" id="GO:0003677">
    <property type="term" value="F:DNA binding"/>
    <property type="evidence" value="ECO:0007669"/>
    <property type="project" value="UniProtKB-KW"/>
</dbReference>
<dbReference type="InterPro" id="IPR039425">
    <property type="entry name" value="RNA_pol_sigma-70-like"/>
</dbReference>
<feature type="domain" description="RNA polymerase sigma factor 70 region 4 type 2" evidence="8">
    <location>
        <begin position="142"/>
        <end position="190"/>
    </location>
</feature>
<dbReference type="InterPro" id="IPR036388">
    <property type="entry name" value="WH-like_DNA-bd_sf"/>
</dbReference>
<comment type="caution">
    <text evidence="9">The sequence shown here is derived from an EMBL/GenBank/DDBJ whole genome shotgun (WGS) entry which is preliminary data.</text>
</comment>
<dbReference type="InterPro" id="IPR000838">
    <property type="entry name" value="RNA_pol_sigma70_ECF_CS"/>
</dbReference>
<evidence type="ECO:0000259" key="7">
    <source>
        <dbReference type="Pfam" id="PF04542"/>
    </source>
</evidence>
<dbReference type="SUPFAM" id="SSF88659">
    <property type="entry name" value="Sigma3 and sigma4 domains of RNA polymerase sigma factors"/>
    <property type="match status" value="1"/>
</dbReference>
<dbReference type="InterPro" id="IPR014284">
    <property type="entry name" value="RNA_pol_sigma-70_dom"/>
</dbReference>
<dbReference type="PROSITE" id="PS01063">
    <property type="entry name" value="SIGMA70_ECF"/>
    <property type="match status" value="1"/>
</dbReference>
<proteinExistence type="inferred from homology"/>
<keyword evidence="4 6" id="KW-0238">DNA-binding</keyword>
<evidence type="ECO:0000313" key="10">
    <source>
        <dbReference type="Proteomes" id="UP000035760"/>
    </source>
</evidence>
<evidence type="ECO:0000256" key="1">
    <source>
        <dbReference type="ARBA" id="ARBA00010641"/>
    </source>
</evidence>
<dbReference type="OrthoDB" id="9797134at2"/>
<gene>
    <name evidence="9" type="ORF">BN873_490084</name>
</gene>
<dbReference type="EMBL" id="CBTJ020000057">
    <property type="protein sequence ID" value="CDI03475.1"/>
    <property type="molecule type" value="Genomic_DNA"/>
</dbReference>
<dbReference type="Pfam" id="PF04542">
    <property type="entry name" value="Sigma70_r2"/>
    <property type="match status" value="1"/>
</dbReference>
<organism evidence="9 10">
    <name type="scientific">Candidatus Competibacter denitrificans Run_A_D11</name>
    <dbReference type="NCBI Taxonomy" id="1400863"/>
    <lineage>
        <taxon>Bacteria</taxon>
        <taxon>Pseudomonadati</taxon>
        <taxon>Pseudomonadota</taxon>
        <taxon>Gammaproteobacteria</taxon>
        <taxon>Candidatus Competibacteraceae</taxon>
        <taxon>Candidatus Competibacter</taxon>
    </lineage>
</organism>
<keyword evidence="5 6" id="KW-0804">Transcription</keyword>
<keyword evidence="10" id="KW-1185">Reference proteome</keyword>
<name>W6MBG2_9GAMM</name>
<dbReference type="InterPro" id="IPR013325">
    <property type="entry name" value="RNA_pol_sigma_r2"/>
</dbReference>
<dbReference type="CDD" id="cd06171">
    <property type="entry name" value="Sigma70_r4"/>
    <property type="match status" value="1"/>
</dbReference>
<dbReference type="PANTHER" id="PTHR43133:SF51">
    <property type="entry name" value="RNA POLYMERASE SIGMA FACTOR"/>
    <property type="match status" value="1"/>
</dbReference>
<accession>W6MBG2</accession>
<keyword evidence="3 6" id="KW-0731">Sigma factor</keyword>
<dbReference type="Proteomes" id="UP000035760">
    <property type="component" value="Unassembled WGS sequence"/>
</dbReference>
<dbReference type="SUPFAM" id="SSF88946">
    <property type="entry name" value="Sigma2 domain of RNA polymerase sigma factors"/>
    <property type="match status" value="1"/>
</dbReference>
<dbReference type="Gene3D" id="1.10.1740.10">
    <property type="match status" value="1"/>
</dbReference>
<reference evidence="9" key="2">
    <citation type="submission" date="2014-03" db="EMBL/GenBank/DDBJ databases">
        <title>Candidatus Competibacter-lineage genomes retrieved from metagenomes reveal functional metabolic diversity.</title>
        <authorList>
            <person name="McIlroy S.J."/>
            <person name="Albertsen M."/>
            <person name="Andresen E.K."/>
            <person name="Saunders A.M."/>
            <person name="Kristiansen R."/>
            <person name="Stokholm-Bjerregaard M."/>
            <person name="Nielsen K.L."/>
            <person name="Nielsen P.H."/>
        </authorList>
    </citation>
    <scope>NUCLEOTIDE SEQUENCE</scope>
    <source>
        <strain evidence="9">Run_A_D11</strain>
    </source>
</reference>
<evidence type="ECO:0000256" key="2">
    <source>
        <dbReference type="ARBA" id="ARBA00023015"/>
    </source>
</evidence>
<evidence type="ECO:0000256" key="4">
    <source>
        <dbReference type="ARBA" id="ARBA00023125"/>
    </source>
</evidence>
<evidence type="ECO:0000259" key="8">
    <source>
        <dbReference type="Pfam" id="PF08281"/>
    </source>
</evidence>
<dbReference type="GO" id="GO:0016987">
    <property type="term" value="F:sigma factor activity"/>
    <property type="evidence" value="ECO:0007669"/>
    <property type="project" value="UniProtKB-KW"/>
</dbReference>
<evidence type="ECO:0000256" key="5">
    <source>
        <dbReference type="ARBA" id="ARBA00023163"/>
    </source>
</evidence>
<evidence type="ECO:0000256" key="6">
    <source>
        <dbReference type="RuleBase" id="RU000716"/>
    </source>
</evidence>
<evidence type="ECO:0000313" key="9">
    <source>
        <dbReference type="EMBL" id="CDI03475.1"/>
    </source>
</evidence>
<dbReference type="Pfam" id="PF08281">
    <property type="entry name" value="Sigma70_r4_2"/>
    <property type="match status" value="1"/>
</dbReference>